<dbReference type="Gene3D" id="1.10.510.10">
    <property type="entry name" value="Transferase(Phosphotransferase) domain 1"/>
    <property type="match status" value="1"/>
</dbReference>
<reference evidence="7 8" key="1">
    <citation type="journal article" date="2021" name="Commun. Biol.">
        <title>The genome of Shorea leprosula (Dipterocarpaceae) highlights the ecological relevance of drought in aseasonal tropical rainforests.</title>
        <authorList>
            <person name="Ng K.K.S."/>
            <person name="Kobayashi M.J."/>
            <person name="Fawcett J.A."/>
            <person name="Hatakeyama M."/>
            <person name="Paape T."/>
            <person name="Ng C.H."/>
            <person name="Ang C.C."/>
            <person name="Tnah L.H."/>
            <person name="Lee C.T."/>
            <person name="Nishiyama T."/>
            <person name="Sese J."/>
            <person name="O'Brien M.J."/>
            <person name="Copetti D."/>
            <person name="Mohd Noor M.I."/>
            <person name="Ong R.C."/>
            <person name="Putra M."/>
            <person name="Sireger I.Z."/>
            <person name="Indrioko S."/>
            <person name="Kosugi Y."/>
            <person name="Izuno A."/>
            <person name="Isagi Y."/>
            <person name="Lee S.L."/>
            <person name="Shimizu K.K."/>
        </authorList>
    </citation>
    <scope>NUCLEOTIDE SEQUENCE [LARGE SCALE GENOMIC DNA]</scope>
    <source>
        <strain evidence="7">214</strain>
    </source>
</reference>
<name>A0AAV5MMI1_9ROSI</name>
<sequence>MSLQNFFKFLKKTSVEERERKPSALSEGLCRQFSLAELKAATNNFHDGLRISGGRFGPVYKGLIDGGSLVVAVKRLSRSFLQGSERFRNEVELLCQLRHQNLVSLLGFCHEKDEGILVYESMTRGSLDRHLFGNADPLPWKRRLEICIGAARGLHYLHTGAKYAIIHRHVKPDNILLGENWDAKLSDFELSVIGPSSMSKPKPNALTKETLAAGTLGYLAPECFDHKLSEKADVYSLGIVLLEVLCGRRVVDHNAEPEDFHLVSRIIKCIKNGCVHEMIDPFLKGKIAPVCLIEYVEIALNCVCLNPNERPSVGEVEVTLELALELQEKTDLVIKADNPHAVYAYEDLSFRVSVEENSYWQGYRYSGDSDTGSVSTAELVSDAESVSHGGAVSIAESKFKIKWCYQILNTLPCC</sequence>
<keyword evidence="3" id="KW-0547">Nucleotide-binding</keyword>
<gene>
    <name evidence="7" type="ORF">SLEP1_g57726</name>
</gene>
<proteinExistence type="predicted"/>
<dbReference type="InterPro" id="IPR000719">
    <property type="entry name" value="Prot_kinase_dom"/>
</dbReference>
<dbReference type="SUPFAM" id="SSF56112">
    <property type="entry name" value="Protein kinase-like (PK-like)"/>
    <property type="match status" value="1"/>
</dbReference>
<dbReference type="GO" id="GO:0004674">
    <property type="term" value="F:protein serine/threonine kinase activity"/>
    <property type="evidence" value="ECO:0007669"/>
    <property type="project" value="UniProtKB-KW"/>
</dbReference>
<dbReference type="GO" id="GO:0005886">
    <property type="term" value="C:plasma membrane"/>
    <property type="evidence" value="ECO:0007669"/>
    <property type="project" value="TreeGrafter"/>
</dbReference>
<dbReference type="GO" id="GO:0009506">
    <property type="term" value="C:plasmodesma"/>
    <property type="evidence" value="ECO:0007669"/>
    <property type="project" value="TreeGrafter"/>
</dbReference>
<keyword evidence="5" id="KW-0067">ATP-binding</keyword>
<accession>A0AAV5MMI1</accession>
<evidence type="ECO:0000256" key="5">
    <source>
        <dbReference type="ARBA" id="ARBA00022840"/>
    </source>
</evidence>
<organism evidence="7 8">
    <name type="scientific">Rubroshorea leprosula</name>
    <dbReference type="NCBI Taxonomy" id="152421"/>
    <lineage>
        <taxon>Eukaryota</taxon>
        <taxon>Viridiplantae</taxon>
        <taxon>Streptophyta</taxon>
        <taxon>Embryophyta</taxon>
        <taxon>Tracheophyta</taxon>
        <taxon>Spermatophyta</taxon>
        <taxon>Magnoliopsida</taxon>
        <taxon>eudicotyledons</taxon>
        <taxon>Gunneridae</taxon>
        <taxon>Pentapetalae</taxon>
        <taxon>rosids</taxon>
        <taxon>malvids</taxon>
        <taxon>Malvales</taxon>
        <taxon>Dipterocarpaceae</taxon>
        <taxon>Rubroshorea</taxon>
    </lineage>
</organism>
<dbReference type="GO" id="GO:0004714">
    <property type="term" value="F:transmembrane receptor protein tyrosine kinase activity"/>
    <property type="evidence" value="ECO:0007669"/>
    <property type="project" value="InterPro"/>
</dbReference>
<evidence type="ECO:0000256" key="2">
    <source>
        <dbReference type="ARBA" id="ARBA00022679"/>
    </source>
</evidence>
<dbReference type="AlphaFoldDB" id="A0AAV5MMI1"/>
<keyword evidence="1" id="KW-0723">Serine/threonine-protein kinase</keyword>
<evidence type="ECO:0000256" key="3">
    <source>
        <dbReference type="ARBA" id="ARBA00022741"/>
    </source>
</evidence>
<dbReference type="InterPro" id="IPR001245">
    <property type="entry name" value="Ser-Thr/Tyr_kinase_cat_dom"/>
</dbReference>
<keyword evidence="4" id="KW-0418">Kinase</keyword>
<dbReference type="Gene3D" id="3.30.200.20">
    <property type="entry name" value="Phosphorylase Kinase, domain 1"/>
    <property type="match status" value="1"/>
</dbReference>
<comment type="caution">
    <text evidence="7">The sequence shown here is derived from an EMBL/GenBank/DDBJ whole genome shotgun (WGS) entry which is preliminary data.</text>
</comment>
<dbReference type="PANTHER" id="PTHR27003:SF451">
    <property type="entry name" value="PROTEIN KINASE DOMAIN-CONTAINING PROTEIN"/>
    <property type="match status" value="1"/>
</dbReference>
<dbReference type="PROSITE" id="PS50011">
    <property type="entry name" value="PROTEIN_KINASE_DOM"/>
    <property type="match status" value="1"/>
</dbReference>
<keyword evidence="8" id="KW-1185">Reference proteome</keyword>
<protein>
    <recommendedName>
        <fullName evidence="6">Protein kinase domain-containing protein</fullName>
    </recommendedName>
</protein>
<evidence type="ECO:0000313" key="8">
    <source>
        <dbReference type="Proteomes" id="UP001054252"/>
    </source>
</evidence>
<evidence type="ECO:0000259" key="6">
    <source>
        <dbReference type="PROSITE" id="PS50011"/>
    </source>
</evidence>
<dbReference type="InterPro" id="IPR045272">
    <property type="entry name" value="ANXUR1/2-like"/>
</dbReference>
<evidence type="ECO:0000256" key="4">
    <source>
        <dbReference type="ARBA" id="ARBA00022777"/>
    </source>
</evidence>
<evidence type="ECO:0000313" key="7">
    <source>
        <dbReference type="EMBL" id="GKV51050.1"/>
    </source>
</evidence>
<dbReference type="FunFam" id="3.30.200.20:FF:000039">
    <property type="entry name" value="receptor-like protein kinase FERONIA"/>
    <property type="match status" value="1"/>
</dbReference>
<dbReference type="EMBL" id="BPVZ01000429">
    <property type="protein sequence ID" value="GKV51050.1"/>
    <property type="molecule type" value="Genomic_DNA"/>
</dbReference>
<evidence type="ECO:0000256" key="1">
    <source>
        <dbReference type="ARBA" id="ARBA00022527"/>
    </source>
</evidence>
<feature type="domain" description="Protein kinase" evidence="6">
    <location>
        <begin position="45"/>
        <end position="324"/>
    </location>
</feature>
<dbReference type="PANTHER" id="PTHR27003">
    <property type="entry name" value="OS07G0166700 PROTEIN"/>
    <property type="match status" value="1"/>
</dbReference>
<dbReference type="InterPro" id="IPR011009">
    <property type="entry name" value="Kinase-like_dom_sf"/>
</dbReference>
<dbReference type="Proteomes" id="UP001054252">
    <property type="component" value="Unassembled WGS sequence"/>
</dbReference>
<dbReference type="GO" id="GO:0005524">
    <property type="term" value="F:ATP binding"/>
    <property type="evidence" value="ECO:0007669"/>
    <property type="project" value="UniProtKB-KW"/>
</dbReference>
<dbReference type="Pfam" id="PF07714">
    <property type="entry name" value="PK_Tyr_Ser-Thr"/>
    <property type="match status" value="1"/>
</dbReference>
<keyword evidence="2" id="KW-0808">Transferase</keyword>